<keyword evidence="2" id="KW-0812">Transmembrane</keyword>
<protein>
    <submittedName>
        <fullName evidence="3">Uncharacterized protein</fullName>
    </submittedName>
</protein>
<dbReference type="Proteomes" id="UP000199046">
    <property type="component" value="Unassembled WGS sequence"/>
</dbReference>
<feature type="region of interest" description="Disordered" evidence="1">
    <location>
        <begin position="71"/>
        <end position="97"/>
    </location>
</feature>
<sequence>MKPEMSEPVRKRRVWLGFIVLFVLINPWYFASDAGATRLMGIPLWALMVLGVSLALSIFITWTINTQWQTDSDERYGGGKGRGDGHDSDGARRDEEG</sequence>
<evidence type="ECO:0000256" key="1">
    <source>
        <dbReference type="SAM" id="MobiDB-lite"/>
    </source>
</evidence>
<evidence type="ECO:0000313" key="4">
    <source>
        <dbReference type="Proteomes" id="UP000199046"/>
    </source>
</evidence>
<gene>
    <name evidence="3" type="ORF">SAMN05421848_1503</name>
</gene>
<dbReference type="AlphaFoldDB" id="A0A1I1JLV2"/>
<keyword evidence="2" id="KW-0472">Membrane</keyword>
<feature type="compositionally biased region" description="Basic and acidic residues" evidence="1">
    <location>
        <begin position="72"/>
        <end position="97"/>
    </location>
</feature>
<name>A0A1I1JLV2_9GAMM</name>
<dbReference type="STRING" id="402385.SAMN05421848_1503"/>
<organism evidence="3 4">
    <name type="scientific">Kushneria avicenniae</name>
    <dbReference type="NCBI Taxonomy" id="402385"/>
    <lineage>
        <taxon>Bacteria</taxon>
        <taxon>Pseudomonadati</taxon>
        <taxon>Pseudomonadota</taxon>
        <taxon>Gammaproteobacteria</taxon>
        <taxon>Oceanospirillales</taxon>
        <taxon>Halomonadaceae</taxon>
        <taxon>Kushneria</taxon>
    </lineage>
</organism>
<dbReference type="EMBL" id="FOLY01000003">
    <property type="protein sequence ID" value="SFC46893.1"/>
    <property type="molecule type" value="Genomic_DNA"/>
</dbReference>
<reference evidence="4" key="1">
    <citation type="submission" date="2016-10" db="EMBL/GenBank/DDBJ databases">
        <authorList>
            <person name="Varghese N."/>
            <person name="Submissions S."/>
        </authorList>
    </citation>
    <scope>NUCLEOTIDE SEQUENCE [LARGE SCALE GENOMIC DNA]</scope>
    <source>
        <strain evidence="4">DSM 23439</strain>
    </source>
</reference>
<feature type="transmembrane region" description="Helical" evidence="2">
    <location>
        <begin position="42"/>
        <end position="65"/>
    </location>
</feature>
<feature type="transmembrane region" description="Helical" evidence="2">
    <location>
        <begin position="12"/>
        <end position="30"/>
    </location>
</feature>
<accession>A0A1I1JLV2</accession>
<keyword evidence="2" id="KW-1133">Transmembrane helix</keyword>
<keyword evidence="4" id="KW-1185">Reference proteome</keyword>
<evidence type="ECO:0000256" key="2">
    <source>
        <dbReference type="SAM" id="Phobius"/>
    </source>
</evidence>
<proteinExistence type="predicted"/>
<evidence type="ECO:0000313" key="3">
    <source>
        <dbReference type="EMBL" id="SFC46893.1"/>
    </source>
</evidence>